<evidence type="ECO:0000256" key="1">
    <source>
        <dbReference type="SAM" id="MobiDB-lite"/>
    </source>
</evidence>
<proteinExistence type="predicted"/>
<feature type="compositionally biased region" description="Basic and acidic residues" evidence="1">
    <location>
        <begin position="308"/>
        <end position="317"/>
    </location>
</feature>
<protein>
    <submittedName>
        <fullName evidence="2">Unannotated protein</fullName>
    </submittedName>
</protein>
<accession>A0A6J6F8F0</accession>
<sequence>MSTMVDPQAGSPPDGGPEVLTDDEVLARCRHIEERRRADLAEHVRLLHELERRKLYYGDGHRDLAGFGRAEHRWADRDAKAHRDLERLCRECPQILDQLTIGRVGTAQVFLLARLARAPRVGLYVAEQIDDFLEHAAILPYLAFEQYVLAWKCLMDADGPDPERAHRHRSASLRQTGLLGRFEAEGPAIDHARLKALMARFEEIEFQRDWTAAKERWGDDVSTDRLARTAAQRRYDAFQNLLDHVTLPKLPTFQDADLQDADIQDADTDAATAGDPAAHGDASVPTDETNRTAERHGCTGEDCGVGDPDEHRVEHTGRPTPSSPVETVVNLVIDGDTFLHGLELLLGISLTTPVRSPFGPDRAFCQTFDGDPIGVRDAVLAALVGKVRLVLRGPDGVPVGMTSTTRLFTGALRDAVLLTATHCTHPGCTVPASKCEIDHLRPVHQGGVTEACNGCVACGHHNRWRYLAGATVVRLADGTIATYRADGTRIAAPV</sequence>
<feature type="compositionally biased region" description="Basic and acidic residues" evidence="1">
    <location>
        <begin position="288"/>
        <end position="299"/>
    </location>
</feature>
<feature type="compositionally biased region" description="Low complexity" evidence="1">
    <location>
        <begin position="269"/>
        <end position="282"/>
    </location>
</feature>
<dbReference type="CDD" id="cd00085">
    <property type="entry name" value="HNHc"/>
    <property type="match status" value="1"/>
</dbReference>
<dbReference type="Gene3D" id="1.10.30.50">
    <property type="match status" value="1"/>
</dbReference>
<evidence type="ECO:0000313" key="2">
    <source>
        <dbReference type="EMBL" id="CAB4583815.1"/>
    </source>
</evidence>
<gene>
    <name evidence="2" type="ORF">UFOPK1493_03268</name>
</gene>
<name>A0A6J6F8F0_9ZZZZ</name>
<feature type="region of interest" description="Disordered" evidence="1">
    <location>
        <begin position="1"/>
        <end position="20"/>
    </location>
</feature>
<dbReference type="AlphaFoldDB" id="A0A6J6F8F0"/>
<dbReference type="InterPro" id="IPR003615">
    <property type="entry name" value="HNH_nuc"/>
</dbReference>
<reference evidence="2" key="1">
    <citation type="submission" date="2020-05" db="EMBL/GenBank/DDBJ databases">
        <authorList>
            <person name="Chiriac C."/>
            <person name="Salcher M."/>
            <person name="Ghai R."/>
            <person name="Kavagutti S V."/>
        </authorList>
    </citation>
    <scope>NUCLEOTIDE SEQUENCE</scope>
</reference>
<dbReference type="EMBL" id="CAEZSR010000171">
    <property type="protein sequence ID" value="CAB4583815.1"/>
    <property type="molecule type" value="Genomic_DNA"/>
</dbReference>
<organism evidence="2">
    <name type="scientific">freshwater metagenome</name>
    <dbReference type="NCBI Taxonomy" id="449393"/>
    <lineage>
        <taxon>unclassified sequences</taxon>
        <taxon>metagenomes</taxon>
        <taxon>ecological metagenomes</taxon>
    </lineage>
</organism>
<feature type="region of interest" description="Disordered" evidence="1">
    <location>
        <begin position="269"/>
        <end position="323"/>
    </location>
</feature>